<dbReference type="AlphaFoldDB" id="A0A0C1QL78"/>
<dbReference type="Proteomes" id="UP000031327">
    <property type="component" value="Unassembled WGS sequence"/>
</dbReference>
<comment type="caution">
    <text evidence="1">The sequence shown here is derived from an EMBL/GenBank/DDBJ whole genome shotgun (WGS) entry which is preliminary data.</text>
</comment>
<dbReference type="EMBL" id="JWIC01000007">
    <property type="protein sequence ID" value="KID55792.1"/>
    <property type="molecule type" value="Genomic_DNA"/>
</dbReference>
<proteinExistence type="predicted"/>
<sequence>MDCGASPQRQRLGSAACFNQQRKAQPQSAFIKPNMSDDFTFQQINIKKVTRYTAKNHIFY</sequence>
<accession>A0A0C1QL78</accession>
<reference evidence="1 2" key="1">
    <citation type="submission" date="2014-12" db="EMBL/GenBank/DDBJ databases">
        <title>Draft Genome Sequence of Pseudoalteromonas luteoviolacea HI1.</title>
        <authorList>
            <person name="Asahina A.Y."/>
            <person name="Hadfield M.G."/>
        </authorList>
    </citation>
    <scope>NUCLEOTIDE SEQUENCE [LARGE SCALE GENOMIC DNA]</scope>
    <source>
        <strain evidence="1 2">HI1</strain>
    </source>
</reference>
<protein>
    <submittedName>
        <fullName evidence="1">Uncharacterized protein</fullName>
    </submittedName>
</protein>
<name>A0A0C1QL78_9GAMM</name>
<organism evidence="1 2">
    <name type="scientific">Pseudoalteromonas luteoviolacea</name>
    <dbReference type="NCBI Taxonomy" id="43657"/>
    <lineage>
        <taxon>Bacteria</taxon>
        <taxon>Pseudomonadati</taxon>
        <taxon>Pseudomonadota</taxon>
        <taxon>Gammaproteobacteria</taxon>
        <taxon>Alteromonadales</taxon>
        <taxon>Pseudoalteromonadaceae</taxon>
        <taxon>Pseudoalteromonas</taxon>
    </lineage>
</organism>
<gene>
    <name evidence="1" type="ORF">JF50_15655</name>
</gene>
<evidence type="ECO:0000313" key="1">
    <source>
        <dbReference type="EMBL" id="KID55792.1"/>
    </source>
</evidence>
<evidence type="ECO:0000313" key="2">
    <source>
        <dbReference type="Proteomes" id="UP000031327"/>
    </source>
</evidence>